<keyword evidence="2 7" id="KW-0812">Transmembrane</keyword>
<reference evidence="8" key="1">
    <citation type="submission" date="2021-01" db="EMBL/GenBank/DDBJ databases">
        <authorList>
            <person name="Corre E."/>
            <person name="Pelletier E."/>
            <person name="Niang G."/>
            <person name="Scheremetjew M."/>
            <person name="Finn R."/>
            <person name="Kale V."/>
            <person name="Holt S."/>
            <person name="Cochrane G."/>
            <person name="Meng A."/>
            <person name="Brown T."/>
            <person name="Cohen L."/>
        </authorList>
    </citation>
    <scope>NUCLEOTIDE SEQUENCE</scope>
    <source>
        <strain evidence="8">Fehren 1</strain>
    </source>
</reference>
<name>A0A7S3MJT0_9SPIT</name>
<dbReference type="EMBL" id="HBIE01012618">
    <property type="protein sequence ID" value="CAE0308915.1"/>
    <property type="molecule type" value="Transcribed_RNA"/>
</dbReference>
<dbReference type="PANTHER" id="PTHR31394:SF1">
    <property type="entry name" value="TRANSMEMBRANE PROTEIN 199"/>
    <property type="match status" value="1"/>
</dbReference>
<evidence type="ECO:0000256" key="2">
    <source>
        <dbReference type="ARBA" id="ARBA00022692"/>
    </source>
</evidence>
<evidence type="ECO:0000256" key="5">
    <source>
        <dbReference type="ARBA" id="ARBA00023136"/>
    </source>
</evidence>
<dbReference type="GO" id="GO:0070072">
    <property type="term" value="P:vacuolar proton-transporting V-type ATPase complex assembly"/>
    <property type="evidence" value="ECO:0007669"/>
    <property type="project" value="InterPro"/>
</dbReference>
<feature type="transmembrane region" description="Helical" evidence="7">
    <location>
        <begin position="205"/>
        <end position="225"/>
    </location>
</feature>
<proteinExistence type="predicted"/>
<evidence type="ECO:0000256" key="3">
    <source>
        <dbReference type="ARBA" id="ARBA00022824"/>
    </source>
</evidence>
<feature type="region of interest" description="Disordered" evidence="6">
    <location>
        <begin position="110"/>
        <end position="131"/>
    </location>
</feature>
<gene>
    <name evidence="8" type="ORF">FEHR0123_LOCUS3827</name>
</gene>
<dbReference type="InterPro" id="IPR021013">
    <property type="entry name" value="ATPase_Vma12"/>
</dbReference>
<evidence type="ECO:0000256" key="1">
    <source>
        <dbReference type="ARBA" id="ARBA00004477"/>
    </source>
</evidence>
<dbReference type="GO" id="GO:0005789">
    <property type="term" value="C:endoplasmic reticulum membrane"/>
    <property type="evidence" value="ECO:0007669"/>
    <property type="project" value="UniProtKB-SubCell"/>
</dbReference>
<organism evidence="8">
    <name type="scientific">Favella ehrenbergii</name>
    <dbReference type="NCBI Taxonomy" id="182087"/>
    <lineage>
        <taxon>Eukaryota</taxon>
        <taxon>Sar</taxon>
        <taxon>Alveolata</taxon>
        <taxon>Ciliophora</taxon>
        <taxon>Intramacronucleata</taxon>
        <taxon>Spirotrichea</taxon>
        <taxon>Choreotrichia</taxon>
        <taxon>Tintinnida</taxon>
        <taxon>Xystonellidae</taxon>
        <taxon>Favella</taxon>
    </lineage>
</organism>
<evidence type="ECO:0000256" key="7">
    <source>
        <dbReference type="SAM" id="Phobius"/>
    </source>
</evidence>
<sequence>MEEAMRAMQRKTKLMLIKELSDADLAAAEAELAKLREFEDAEAPVLGRKSEMLFNLQDHRCNVLIKQGLEQLEGGLKKTNAKTGMVYIIKKAEDAVEYNEASLTSLNEIEETKPEDPKVKAKREEQNAKHVKKCKEKSERRKYLAMTNNIAGFANMGDLEKRHDLQDTRFAITFGLGFITVMFLGFLSGYLIARKVFGWEQVDCLLFSLFVGIMTLITEMLLMIFRIDKFTKIKDRERKRLKID</sequence>
<comment type="subcellular location">
    <subcellularLocation>
        <location evidence="1">Endoplasmic reticulum membrane</location>
        <topology evidence="1">Multi-pass membrane protein</topology>
    </subcellularLocation>
</comment>
<dbReference type="PANTHER" id="PTHR31394">
    <property type="entry name" value="TRANSMEMBRANE PROTEIN 199"/>
    <property type="match status" value="1"/>
</dbReference>
<keyword evidence="4 7" id="KW-1133">Transmembrane helix</keyword>
<keyword evidence="5 7" id="KW-0472">Membrane</keyword>
<evidence type="ECO:0000256" key="6">
    <source>
        <dbReference type="SAM" id="MobiDB-lite"/>
    </source>
</evidence>
<dbReference type="Pfam" id="PF11712">
    <property type="entry name" value="Vma12"/>
    <property type="match status" value="1"/>
</dbReference>
<evidence type="ECO:0000256" key="4">
    <source>
        <dbReference type="ARBA" id="ARBA00022989"/>
    </source>
</evidence>
<dbReference type="AlphaFoldDB" id="A0A7S3MJT0"/>
<protein>
    <submittedName>
        <fullName evidence="8">Uncharacterized protein</fullName>
    </submittedName>
</protein>
<evidence type="ECO:0000313" key="8">
    <source>
        <dbReference type="EMBL" id="CAE0308915.1"/>
    </source>
</evidence>
<feature type="transmembrane region" description="Helical" evidence="7">
    <location>
        <begin position="170"/>
        <end position="193"/>
    </location>
</feature>
<keyword evidence="3" id="KW-0256">Endoplasmic reticulum</keyword>
<feature type="compositionally biased region" description="Basic and acidic residues" evidence="6">
    <location>
        <begin position="110"/>
        <end position="128"/>
    </location>
</feature>
<accession>A0A7S3MJT0</accession>